<dbReference type="Ensembl" id="ENSOMYT00000143082.1">
    <property type="protein sequence ID" value="ENSOMYP00000124019.1"/>
    <property type="gene ID" value="ENSOMYG00000069435.1"/>
</dbReference>
<evidence type="ECO:0000256" key="6">
    <source>
        <dbReference type="PIRSR" id="PIRSR621116-50"/>
    </source>
</evidence>
<evidence type="ECO:0000256" key="1">
    <source>
        <dbReference type="ARBA" id="ARBA00004613"/>
    </source>
</evidence>
<proteinExistence type="inferred from homology"/>
<dbReference type="InterPro" id="IPR021116">
    <property type="entry name" value="Calcitonin/adrenomedullin"/>
</dbReference>
<dbReference type="OrthoDB" id="8771893at2759"/>
<name>A0A8K9WVS6_ONCMY</name>
<keyword evidence="5 6" id="KW-1015">Disulfide bond</keyword>
<dbReference type="InterPro" id="IPR051665">
    <property type="entry name" value="Adrenomedullin-reg_peptide"/>
</dbReference>
<dbReference type="GO" id="GO:1990410">
    <property type="term" value="P:adrenomedullin receptor signaling pathway"/>
    <property type="evidence" value="ECO:0007669"/>
    <property type="project" value="TreeGrafter"/>
</dbReference>
<evidence type="ECO:0000256" key="7">
    <source>
        <dbReference type="SAM" id="MobiDB-lite"/>
    </source>
</evidence>
<dbReference type="GO" id="GO:0005615">
    <property type="term" value="C:extracellular space"/>
    <property type="evidence" value="ECO:0007669"/>
    <property type="project" value="TreeGrafter"/>
</dbReference>
<dbReference type="Proteomes" id="UP000694395">
    <property type="component" value="Chromosome 30"/>
</dbReference>
<evidence type="ECO:0000256" key="5">
    <source>
        <dbReference type="ARBA" id="ARBA00023157"/>
    </source>
</evidence>
<keyword evidence="3" id="KW-0964">Secreted</keyword>
<dbReference type="PANTHER" id="PTHR23414">
    <property type="entry name" value="ADRENOMEDULLIN, ADM"/>
    <property type="match status" value="1"/>
</dbReference>
<reference evidence="8" key="3">
    <citation type="submission" date="2025-09" db="UniProtKB">
        <authorList>
            <consortium name="Ensembl"/>
        </authorList>
    </citation>
    <scope>IDENTIFICATION</scope>
</reference>
<dbReference type="GO" id="GO:0031700">
    <property type="term" value="F:adrenomedullin receptor binding"/>
    <property type="evidence" value="ECO:0007669"/>
    <property type="project" value="TreeGrafter"/>
</dbReference>
<dbReference type="Pfam" id="PF00214">
    <property type="entry name" value="Calc_CGRP_IAPP"/>
    <property type="match status" value="1"/>
</dbReference>
<comment type="similarity">
    <text evidence="2">Belongs to the adrenomedullin family.</text>
</comment>
<comment type="subcellular location">
    <subcellularLocation>
        <location evidence="1">Secreted</location>
    </subcellularLocation>
</comment>
<evidence type="ECO:0000313" key="8">
    <source>
        <dbReference type="Ensembl" id="ENSOMYP00000124019.1"/>
    </source>
</evidence>
<feature type="disulfide bond" evidence="6">
    <location>
        <begin position="146"/>
        <end position="151"/>
    </location>
</feature>
<evidence type="ECO:0000256" key="2">
    <source>
        <dbReference type="ARBA" id="ARBA00010575"/>
    </source>
</evidence>
<dbReference type="GeneID" id="110519910"/>
<protein>
    <submittedName>
        <fullName evidence="8">Uncharacterized protein</fullName>
    </submittedName>
</protein>
<sequence length="229" mass="25021">MKVHLQIIICGCVLATVLPLVKGTVLPLVKGTVLPLVKGTVLPLVKGTVLPLVKGTVLPLVKGTVLPLVKGTVLPLVKGTKVDLNSNMKKRFGVWLQSRTREDFQSSSAVNSGILSGPGQREETDPSVFHSRSRRSIVTSVKRPGCSLGTCSLHDLAHRLHILNNKLKVNRAPEDKISSQGYGRRRRRSPQSLPQRYATLSLQAGRVRLNCSRECNQGLHLQAIPLRQT</sequence>
<dbReference type="AlphaFoldDB" id="A0A8K9WVS6"/>
<dbReference type="GO" id="GO:0007189">
    <property type="term" value="P:adenylate cyclase-activating G protein-coupled receptor signaling pathway"/>
    <property type="evidence" value="ECO:0007669"/>
    <property type="project" value="TreeGrafter"/>
</dbReference>
<dbReference type="GeneTree" id="ENSGT00990000206677"/>
<reference evidence="8" key="1">
    <citation type="submission" date="2020-07" db="EMBL/GenBank/DDBJ databases">
        <title>A long reads based de novo assembly of the rainbow trout Arlee double haploid line genome.</title>
        <authorList>
            <person name="Gao G."/>
            <person name="Palti Y."/>
        </authorList>
    </citation>
    <scope>NUCLEOTIDE SEQUENCE [LARGE SCALE GENOMIC DNA]</scope>
</reference>
<reference evidence="8" key="2">
    <citation type="submission" date="2025-08" db="UniProtKB">
        <authorList>
            <consortium name="Ensembl"/>
        </authorList>
    </citation>
    <scope>IDENTIFICATION</scope>
</reference>
<evidence type="ECO:0000256" key="3">
    <source>
        <dbReference type="ARBA" id="ARBA00022525"/>
    </source>
</evidence>
<dbReference type="GO" id="GO:0005179">
    <property type="term" value="F:hormone activity"/>
    <property type="evidence" value="ECO:0007669"/>
    <property type="project" value="InterPro"/>
</dbReference>
<evidence type="ECO:0000256" key="4">
    <source>
        <dbReference type="ARBA" id="ARBA00022729"/>
    </source>
</evidence>
<keyword evidence="4" id="KW-0732">Signal</keyword>
<dbReference type="GO" id="GO:0010460">
    <property type="term" value="P:positive regulation of heart rate"/>
    <property type="evidence" value="ECO:0007669"/>
    <property type="project" value="TreeGrafter"/>
</dbReference>
<feature type="region of interest" description="Disordered" evidence="7">
    <location>
        <begin position="174"/>
        <end position="193"/>
    </location>
</feature>
<feature type="region of interest" description="Disordered" evidence="7">
    <location>
        <begin position="107"/>
        <end position="128"/>
    </location>
</feature>
<dbReference type="RefSeq" id="XP_036825350.1">
    <property type="nucleotide sequence ID" value="XM_036969455.1"/>
</dbReference>
<dbReference type="PANTHER" id="PTHR23414:SF3">
    <property type="entry name" value="PRO-ADRENOMEDULLIN"/>
    <property type="match status" value="1"/>
</dbReference>
<accession>A0A8K9WVS6</accession>
<dbReference type="GO" id="GO:0003073">
    <property type="term" value="P:regulation of systemic arterial blood pressure"/>
    <property type="evidence" value="ECO:0007669"/>
    <property type="project" value="TreeGrafter"/>
</dbReference>
<evidence type="ECO:0000313" key="9">
    <source>
        <dbReference type="Proteomes" id="UP000694395"/>
    </source>
</evidence>
<keyword evidence="9" id="KW-1185">Reference proteome</keyword>
<organism evidence="8 9">
    <name type="scientific">Oncorhynchus mykiss</name>
    <name type="common">Rainbow trout</name>
    <name type="synonym">Salmo gairdneri</name>
    <dbReference type="NCBI Taxonomy" id="8022"/>
    <lineage>
        <taxon>Eukaryota</taxon>
        <taxon>Metazoa</taxon>
        <taxon>Chordata</taxon>
        <taxon>Craniata</taxon>
        <taxon>Vertebrata</taxon>
        <taxon>Euteleostomi</taxon>
        <taxon>Actinopterygii</taxon>
        <taxon>Neopterygii</taxon>
        <taxon>Teleostei</taxon>
        <taxon>Protacanthopterygii</taxon>
        <taxon>Salmoniformes</taxon>
        <taxon>Salmonidae</taxon>
        <taxon>Salmoninae</taxon>
        <taxon>Oncorhynchus</taxon>
    </lineage>
</organism>
<dbReference type="KEGG" id="omy:110519910"/>